<evidence type="ECO:0000256" key="2">
    <source>
        <dbReference type="ARBA" id="ARBA00022980"/>
    </source>
</evidence>
<evidence type="ECO:0000256" key="1">
    <source>
        <dbReference type="ARBA" id="ARBA00006227"/>
    </source>
</evidence>
<dbReference type="RefSeq" id="WP_075083398.1">
    <property type="nucleotide sequence ID" value="NZ_CP042912.1"/>
</dbReference>
<dbReference type="PIRSF" id="PIRSF002181">
    <property type="entry name" value="Ribosomal_L13"/>
    <property type="match status" value="1"/>
</dbReference>
<comment type="function">
    <text evidence="4">This protein is one of the early assembly proteins of the 50S ribosomal subunit, although it is not seen to bind rRNA by itself. It is important during the early stages of 50S assembly.</text>
</comment>
<dbReference type="SUPFAM" id="SSF52161">
    <property type="entry name" value="Ribosomal protein L13"/>
    <property type="match status" value="1"/>
</dbReference>
<dbReference type="AlphaFoldDB" id="A0A5B9PFB5"/>
<dbReference type="InterPro" id="IPR036899">
    <property type="entry name" value="Ribosomal_uL13_sf"/>
</dbReference>
<dbReference type="CDD" id="cd00392">
    <property type="entry name" value="Ribosomal_L13"/>
    <property type="match status" value="1"/>
</dbReference>
<accession>A0A5B9PFB5</accession>
<dbReference type="HAMAP" id="MF_01366">
    <property type="entry name" value="Ribosomal_uL13"/>
    <property type="match status" value="1"/>
</dbReference>
<dbReference type="GO" id="GO:0003729">
    <property type="term" value="F:mRNA binding"/>
    <property type="evidence" value="ECO:0007669"/>
    <property type="project" value="TreeGrafter"/>
</dbReference>
<evidence type="ECO:0000256" key="5">
    <source>
        <dbReference type="SAM" id="MobiDB-lite"/>
    </source>
</evidence>
<gene>
    <name evidence="4 6" type="primary">rplM</name>
    <name evidence="6" type="ORF">MFFC18_32230</name>
</gene>
<dbReference type="Pfam" id="PF00572">
    <property type="entry name" value="Ribosomal_L13"/>
    <property type="match status" value="1"/>
</dbReference>
<organism evidence="6 7">
    <name type="scientific">Mariniblastus fucicola</name>
    <dbReference type="NCBI Taxonomy" id="980251"/>
    <lineage>
        <taxon>Bacteria</taxon>
        <taxon>Pseudomonadati</taxon>
        <taxon>Planctomycetota</taxon>
        <taxon>Planctomycetia</taxon>
        <taxon>Pirellulales</taxon>
        <taxon>Pirellulaceae</taxon>
        <taxon>Mariniblastus</taxon>
    </lineage>
</organism>
<dbReference type="Proteomes" id="UP000322214">
    <property type="component" value="Chromosome"/>
</dbReference>
<dbReference type="KEGG" id="mff:MFFC18_32230"/>
<reference evidence="6 7" key="1">
    <citation type="submission" date="2019-08" db="EMBL/GenBank/DDBJ databases">
        <title>Deep-cultivation of Planctomycetes and their phenomic and genomic characterization uncovers novel biology.</title>
        <authorList>
            <person name="Wiegand S."/>
            <person name="Jogler M."/>
            <person name="Boedeker C."/>
            <person name="Pinto D."/>
            <person name="Vollmers J."/>
            <person name="Rivas-Marin E."/>
            <person name="Kohn T."/>
            <person name="Peeters S.H."/>
            <person name="Heuer A."/>
            <person name="Rast P."/>
            <person name="Oberbeckmann S."/>
            <person name="Bunk B."/>
            <person name="Jeske O."/>
            <person name="Meyerdierks A."/>
            <person name="Storesund J.E."/>
            <person name="Kallscheuer N."/>
            <person name="Luecker S."/>
            <person name="Lage O.M."/>
            <person name="Pohl T."/>
            <person name="Merkel B.J."/>
            <person name="Hornburger P."/>
            <person name="Mueller R.-W."/>
            <person name="Bruemmer F."/>
            <person name="Labrenz M."/>
            <person name="Spormann A.M."/>
            <person name="Op den Camp H."/>
            <person name="Overmann J."/>
            <person name="Amann R."/>
            <person name="Jetten M.S.M."/>
            <person name="Mascher T."/>
            <person name="Medema M.H."/>
            <person name="Devos D.P."/>
            <person name="Kaster A.-K."/>
            <person name="Ovreas L."/>
            <person name="Rohde M."/>
            <person name="Galperin M.Y."/>
            <person name="Jogler C."/>
        </authorList>
    </citation>
    <scope>NUCLEOTIDE SEQUENCE [LARGE SCALE GENOMIC DNA]</scope>
    <source>
        <strain evidence="6 7">FC18</strain>
    </source>
</reference>
<dbReference type="EMBL" id="CP042912">
    <property type="protein sequence ID" value="QEG23326.1"/>
    <property type="molecule type" value="Genomic_DNA"/>
</dbReference>
<keyword evidence="2 4" id="KW-0689">Ribosomal protein</keyword>
<evidence type="ECO:0000313" key="6">
    <source>
        <dbReference type="EMBL" id="QEG23326.1"/>
    </source>
</evidence>
<evidence type="ECO:0000256" key="4">
    <source>
        <dbReference type="HAMAP-Rule" id="MF_01366"/>
    </source>
</evidence>
<evidence type="ECO:0000256" key="3">
    <source>
        <dbReference type="ARBA" id="ARBA00023274"/>
    </source>
</evidence>
<keyword evidence="7" id="KW-1185">Reference proteome</keyword>
<protein>
    <recommendedName>
        <fullName evidence="4">Large ribosomal subunit protein uL13</fullName>
    </recommendedName>
</protein>
<dbReference type="InterPro" id="IPR005823">
    <property type="entry name" value="Ribosomal_uL13_bac-type"/>
</dbReference>
<keyword evidence="3 4" id="KW-0687">Ribonucleoprotein</keyword>
<dbReference type="PANTHER" id="PTHR11545:SF2">
    <property type="entry name" value="LARGE RIBOSOMAL SUBUNIT PROTEIN UL13M"/>
    <property type="match status" value="1"/>
</dbReference>
<dbReference type="InterPro" id="IPR005822">
    <property type="entry name" value="Ribosomal_uL13"/>
</dbReference>
<comment type="subunit">
    <text evidence="4">Part of the 50S ribosomal subunit.</text>
</comment>
<sequence>MPGTKSYNAQTDASLKQEWWIVDGENETVGRIAADIATVLMGKHKPTYTANEDVGDFVVITNCEKLVHSGNKRDKRRYTWYTGYTGLRSETIGNRMQRKPEQVIRDAVRRMLPKNKIGRKMLAKFKIYSGSEHPHEAQSPKPFDQWRRSSSK</sequence>
<dbReference type="GO" id="GO:0003735">
    <property type="term" value="F:structural constituent of ribosome"/>
    <property type="evidence" value="ECO:0007669"/>
    <property type="project" value="InterPro"/>
</dbReference>
<proteinExistence type="inferred from homology"/>
<dbReference type="GO" id="GO:0017148">
    <property type="term" value="P:negative regulation of translation"/>
    <property type="evidence" value="ECO:0007669"/>
    <property type="project" value="TreeGrafter"/>
</dbReference>
<dbReference type="OrthoDB" id="9801330at2"/>
<dbReference type="Gene3D" id="3.90.1180.10">
    <property type="entry name" value="Ribosomal protein L13"/>
    <property type="match status" value="1"/>
</dbReference>
<name>A0A5B9PFB5_9BACT</name>
<dbReference type="PANTHER" id="PTHR11545">
    <property type="entry name" value="RIBOSOMAL PROTEIN L13"/>
    <property type="match status" value="1"/>
</dbReference>
<comment type="similarity">
    <text evidence="1 4">Belongs to the universal ribosomal protein uL13 family.</text>
</comment>
<dbReference type="GO" id="GO:0006412">
    <property type="term" value="P:translation"/>
    <property type="evidence" value="ECO:0007669"/>
    <property type="project" value="UniProtKB-UniRule"/>
</dbReference>
<dbReference type="GO" id="GO:0022625">
    <property type="term" value="C:cytosolic large ribosomal subunit"/>
    <property type="evidence" value="ECO:0007669"/>
    <property type="project" value="TreeGrafter"/>
</dbReference>
<feature type="region of interest" description="Disordered" evidence="5">
    <location>
        <begin position="129"/>
        <end position="152"/>
    </location>
</feature>
<dbReference type="STRING" id="980251.GCA_001642875_00618"/>
<dbReference type="NCBIfam" id="TIGR01066">
    <property type="entry name" value="rplM_bact"/>
    <property type="match status" value="1"/>
</dbReference>
<evidence type="ECO:0000313" key="7">
    <source>
        <dbReference type="Proteomes" id="UP000322214"/>
    </source>
</evidence>